<dbReference type="EMBL" id="CAJFCJ010000007">
    <property type="protein sequence ID" value="CAD5117529.1"/>
    <property type="molecule type" value="Genomic_DNA"/>
</dbReference>
<comment type="caution">
    <text evidence="3">The sequence shown here is derived from an EMBL/GenBank/DDBJ whole genome shotgun (WGS) entry which is preliminary data.</text>
</comment>
<dbReference type="Pfam" id="PF20789">
    <property type="entry name" value="4HBT_3C"/>
    <property type="match status" value="1"/>
</dbReference>
<dbReference type="InterPro" id="IPR029069">
    <property type="entry name" value="HotDog_dom_sf"/>
</dbReference>
<dbReference type="GO" id="GO:0009062">
    <property type="term" value="P:fatty acid catabolic process"/>
    <property type="evidence" value="ECO:0007669"/>
    <property type="project" value="TreeGrafter"/>
</dbReference>
<dbReference type="Proteomes" id="UP000549394">
    <property type="component" value="Unassembled WGS sequence"/>
</dbReference>
<dbReference type="GO" id="GO:0006637">
    <property type="term" value="P:acyl-CoA metabolic process"/>
    <property type="evidence" value="ECO:0007669"/>
    <property type="project" value="InterPro"/>
</dbReference>
<keyword evidence="4" id="KW-1185">Reference proteome</keyword>
<feature type="domain" description="Acyl-CoA thioesterase-like C-terminal" evidence="2">
    <location>
        <begin position="88"/>
        <end position="194"/>
    </location>
</feature>
<sequence>MQKGNAILTMMVSYQKTEYMPIENQFIMPEAPPPESLMNIEHLLRTLLSRSDLSDSRRDYVTKVLAQEMPIEIKPVDPFIYYKMVPGTAPRALLWMRVRGNIDENDRNLHRCACAYISDIALLRTALVPYPNFKMTFAASLDHSMWFHSPFRADEWMLYECESPRLVANRGLIHGRVWKRDGTLAVSVAQEALIRGQIDNKTSKL</sequence>
<gene>
    <name evidence="3" type="ORF">DGYR_LOCUS6048</name>
</gene>
<dbReference type="CDD" id="cd03444">
    <property type="entry name" value="Thioesterase_II_repeat1"/>
    <property type="match status" value="1"/>
</dbReference>
<evidence type="ECO:0000313" key="4">
    <source>
        <dbReference type="Proteomes" id="UP000549394"/>
    </source>
</evidence>
<accession>A0A7I8VQF8</accession>
<organism evidence="3 4">
    <name type="scientific">Dimorphilus gyrociliatus</name>
    <dbReference type="NCBI Taxonomy" id="2664684"/>
    <lineage>
        <taxon>Eukaryota</taxon>
        <taxon>Metazoa</taxon>
        <taxon>Spiralia</taxon>
        <taxon>Lophotrochozoa</taxon>
        <taxon>Annelida</taxon>
        <taxon>Polychaeta</taxon>
        <taxon>Polychaeta incertae sedis</taxon>
        <taxon>Dinophilidae</taxon>
        <taxon>Dimorphilus</taxon>
    </lineage>
</organism>
<evidence type="ECO:0000313" key="3">
    <source>
        <dbReference type="EMBL" id="CAD5117529.1"/>
    </source>
</evidence>
<evidence type="ECO:0000256" key="1">
    <source>
        <dbReference type="ARBA" id="ARBA00006538"/>
    </source>
</evidence>
<dbReference type="AlphaFoldDB" id="A0A7I8VQF8"/>
<dbReference type="InterPro" id="IPR003703">
    <property type="entry name" value="Acyl_CoA_thio"/>
</dbReference>
<dbReference type="Gene3D" id="2.40.160.210">
    <property type="entry name" value="Acyl-CoA thioesterase, double hotdog domain"/>
    <property type="match status" value="1"/>
</dbReference>
<name>A0A7I8VQF8_9ANNE</name>
<dbReference type="InterPro" id="IPR042171">
    <property type="entry name" value="Acyl-CoA_hotdog"/>
</dbReference>
<protein>
    <submittedName>
        <fullName evidence="3">DgyrCDS6294</fullName>
    </submittedName>
</protein>
<reference evidence="3 4" key="1">
    <citation type="submission" date="2020-08" db="EMBL/GenBank/DDBJ databases">
        <authorList>
            <person name="Hejnol A."/>
        </authorList>
    </citation>
    <scope>NUCLEOTIDE SEQUENCE [LARGE SCALE GENOMIC DNA]</scope>
</reference>
<proteinExistence type="inferred from homology"/>
<comment type="similarity">
    <text evidence="1">Belongs to the C/M/P thioester hydrolase family.</text>
</comment>
<dbReference type="SUPFAM" id="SSF54637">
    <property type="entry name" value="Thioesterase/thiol ester dehydrase-isomerase"/>
    <property type="match status" value="1"/>
</dbReference>
<dbReference type="OrthoDB" id="68328at2759"/>
<evidence type="ECO:0000259" key="2">
    <source>
        <dbReference type="Pfam" id="PF20789"/>
    </source>
</evidence>
<dbReference type="GO" id="GO:0047617">
    <property type="term" value="F:fatty acyl-CoA hydrolase activity"/>
    <property type="evidence" value="ECO:0007669"/>
    <property type="project" value="InterPro"/>
</dbReference>
<dbReference type="PANTHER" id="PTHR11066:SF34">
    <property type="entry name" value="ACYL-COENZYME A THIOESTERASE 8"/>
    <property type="match status" value="1"/>
</dbReference>
<dbReference type="GO" id="GO:0005782">
    <property type="term" value="C:peroxisomal matrix"/>
    <property type="evidence" value="ECO:0007669"/>
    <property type="project" value="UniProtKB-SubCell"/>
</dbReference>
<dbReference type="InterPro" id="IPR049450">
    <property type="entry name" value="ACOT8-like_C"/>
</dbReference>
<dbReference type="PANTHER" id="PTHR11066">
    <property type="entry name" value="ACYL-COA THIOESTERASE"/>
    <property type="match status" value="1"/>
</dbReference>